<name>A0A834RIG5_SARSC</name>
<evidence type="ECO:0000313" key="3">
    <source>
        <dbReference type="Proteomes" id="UP000070412"/>
    </source>
</evidence>
<proteinExistence type="predicted"/>
<evidence type="ECO:0000313" key="1">
    <source>
        <dbReference type="EMBL" id="KAF7496716.1"/>
    </source>
</evidence>
<protein>
    <recommendedName>
        <fullName evidence="4">RING-type domain-containing protein</fullName>
    </recommendedName>
</protein>
<dbReference type="SUPFAM" id="SSF57850">
    <property type="entry name" value="RING/U-box"/>
    <property type="match status" value="1"/>
</dbReference>
<dbReference type="AlphaFoldDB" id="A0A834RIG5"/>
<reference evidence="2" key="3">
    <citation type="submission" date="2022-06" db="UniProtKB">
        <authorList>
            <consortium name="EnsemblMetazoa"/>
        </authorList>
    </citation>
    <scope>IDENTIFICATION</scope>
</reference>
<dbReference type="EnsemblMetazoa" id="SSS_7904s_mrna">
    <property type="protein sequence ID" value="KAF7496716.1"/>
    <property type="gene ID" value="SSS_7904"/>
</dbReference>
<sequence length="226" mass="26172">MELIEKFSIHLNGSKSQFILNNKAKNQSELCKICALQQDSAKVLMFLERSILFPSLYFCTTNYVLKTLSRKAIEVSKSNETLTIEFYRLILFFQLMESSISPRSKMFLESLSESAKTIMNDSYSNSKKNCSIISNANLNELDTKLIAEPKKIVIKNGIDLDQTKKSVSLLDLNRMVCGVCDERISSKKIMEKDRRVKYSRQCQHIYHFECYQRAPILRCQFCVIKD</sequence>
<evidence type="ECO:0008006" key="4">
    <source>
        <dbReference type="Google" id="ProtNLM"/>
    </source>
</evidence>
<organism evidence="1">
    <name type="scientific">Sarcoptes scabiei</name>
    <name type="common">Itch mite</name>
    <name type="synonym">Acarus scabiei</name>
    <dbReference type="NCBI Taxonomy" id="52283"/>
    <lineage>
        <taxon>Eukaryota</taxon>
        <taxon>Metazoa</taxon>
        <taxon>Ecdysozoa</taxon>
        <taxon>Arthropoda</taxon>
        <taxon>Chelicerata</taxon>
        <taxon>Arachnida</taxon>
        <taxon>Acari</taxon>
        <taxon>Acariformes</taxon>
        <taxon>Sarcoptiformes</taxon>
        <taxon>Astigmata</taxon>
        <taxon>Psoroptidia</taxon>
        <taxon>Sarcoptoidea</taxon>
        <taxon>Sarcoptidae</taxon>
        <taxon>Sarcoptinae</taxon>
        <taxon>Sarcoptes</taxon>
    </lineage>
</organism>
<gene>
    <name evidence="1" type="ORF">SSS_7904</name>
</gene>
<dbReference type="Proteomes" id="UP000070412">
    <property type="component" value="Unassembled WGS sequence"/>
</dbReference>
<evidence type="ECO:0000313" key="2">
    <source>
        <dbReference type="EnsemblMetazoa" id="KAF7496716.1"/>
    </source>
</evidence>
<dbReference type="EMBL" id="WVUK01000001">
    <property type="protein sequence ID" value="KAF7496716.1"/>
    <property type="molecule type" value="Genomic_DNA"/>
</dbReference>
<reference evidence="1" key="2">
    <citation type="submission" date="2020-01" db="EMBL/GenBank/DDBJ databases">
        <authorList>
            <person name="Korhonen P.K.K."/>
            <person name="Guangxu M.G."/>
            <person name="Wang T.W."/>
            <person name="Stroehlein A.J.S."/>
            <person name="Young N.D."/>
            <person name="Ang C.-S.A."/>
            <person name="Fernando D.W.F."/>
            <person name="Lu H.L."/>
            <person name="Taylor S.T."/>
            <person name="Ehtesham M.E.M."/>
            <person name="Najaraj S.H.N."/>
            <person name="Harsha G.H.G."/>
            <person name="Madugundu A.M."/>
            <person name="Renuse S.R."/>
            <person name="Holt D.H."/>
            <person name="Pandey A.P."/>
            <person name="Papenfuss A.P."/>
            <person name="Gasser R.B.G."/>
            <person name="Fischer K.F."/>
        </authorList>
    </citation>
    <scope>NUCLEOTIDE SEQUENCE</scope>
    <source>
        <strain evidence="1">SSS_KF_BRIS2020</strain>
    </source>
</reference>
<keyword evidence="3" id="KW-1185">Reference proteome</keyword>
<accession>A0A834RIG5</accession>
<reference evidence="3" key="1">
    <citation type="journal article" date="2020" name="PLoS Negl. Trop. Dis.">
        <title>High-quality nuclear genome for Sarcoptes scabiei-A critical resource for a neglected parasite.</title>
        <authorList>
            <person name="Korhonen P.K."/>
            <person name="Gasser R.B."/>
            <person name="Ma G."/>
            <person name="Wang T."/>
            <person name="Stroehlein A.J."/>
            <person name="Young N.D."/>
            <person name="Ang C.S."/>
            <person name="Fernando D.D."/>
            <person name="Lu H.C."/>
            <person name="Taylor S."/>
            <person name="Reynolds S.L."/>
            <person name="Mofiz E."/>
            <person name="Najaraj S.H."/>
            <person name="Gowda H."/>
            <person name="Madugundu A."/>
            <person name="Renuse S."/>
            <person name="Holt D."/>
            <person name="Pandey A."/>
            <person name="Papenfuss A.T."/>
            <person name="Fischer K."/>
        </authorList>
    </citation>
    <scope>NUCLEOTIDE SEQUENCE [LARGE SCALE GENOMIC DNA]</scope>
</reference>